<comment type="similarity">
    <text evidence="1">Belongs to the protein kinase superfamily. CAMK Ser/Thr protein kinase family. PIM subfamily.</text>
</comment>
<keyword evidence="13" id="KW-1185">Reference proteome</keyword>
<dbReference type="SUPFAM" id="SSF56112">
    <property type="entry name" value="Protein kinase-like (PK-like)"/>
    <property type="match status" value="1"/>
</dbReference>
<evidence type="ECO:0000313" key="13">
    <source>
        <dbReference type="Proteomes" id="UP000314982"/>
    </source>
</evidence>
<reference evidence="13" key="1">
    <citation type="submission" date="2018-06" db="EMBL/GenBank/DDBJ databases">
        <title>Genome assembly of Danube salmon.</title>
        <authorList>
            <person name="Macqueen D.J."/>
            <person name="Gundappa M.K."/>
        </authorList>
    </citation>
    <scope>NUCLEOTIDE SEQUENCE [LARGE SCALE GENOMIC DNA]</scope>
</reference>
<comment type="catalytic activity">
    <reaction evidence="8">
        <text>L-threonyl-[protein] + ATP = O-phospho-L-threonyl-[protein] + ADP + H(+)</text>
        <dbReference type="Rhea" id="RHEA:46608"/>
        <dbReference type="Rhea" id="RHEA-COMP:11060"/>
        <dbReference type="Rhea" id="RHEA-COMP:11605"/>
        <dbReference type="ChEBI" id="CHEBI:15378"/>
        <dbReference type="ChEBI" id="CHEBI:30013"/>
        <dbReference type="ChEBI" id="CHEBI:30616"/>
        <dbReference type="ChEBI" id="CHEBI:61977"/>
        <dbReference type="ChEBI" id="CHEBI:456216"/>
        <dbReference type="EC" id="2.7.11.1"/>
    </reaction>
</comment>
<keyword evidence="10" id="KW-0472">Membrane</keyword>
<dbReference type="Ensembl" id="ENSHHUT00000076619.1">
    <property type="protein sequence ID" value="ENSHHUP00000074182.1"/>
    <property type="gene ID" value="ENSHHUG00000043519.1"/>
</dbReference>
<keyword evidence="10" id="KW-1133">Transmembrane helix</keyword>
<dbReference type="Gene3D" id="1.10.510.10">
    <property type="entry name" value="Transferase(Phosphotransferase) domain 1"/>
    <property type="match status" value="1"/>
</dbReference>
<dbReference type="InterPro" id="IPR051138">
    <property type="entry name" value="PIM_Ser/Thr_kinase"/>
</dbReference>
<proteinExistence type="inferred from homology"/>
<dbReference type="AlphaFoldDB" id="A0A4W5QDN1"/>
<evidence type="ECO:0000256" key="9">
    <source>
        <dbReference type="ARBA" id="ARBA00048679"/>
    </source>
</evidence>
<keyword evidence="6" id="KW-0418">Kinase</keyword>
<dbReference type="Pfam" id="PF00069">
    <property type="entry name" value="Pkinase"/>
    <property type="match status" value="1"/>
</dbReference>
<dbReference type="GO" id="GO:0004674">
    <property type="term" value="F:protein serine/threonine kinase activity"/>
    <property type="evidence" value="ECO:0007669"/>
    <property type="project" value="UniProtKB-KW"/>
</dbReference>
<dbReference type="GO" id="GO:0005524">
    <property type="term" value="F:ATP binding"/>
    <property type="evidence" value="ECO:0007669"/>
    <property type="project" value="UniProtKB-KW"/>
</dbReference>
<reference evidence="12" key="2">
    <citation type="submission" date="2025-08" db="UniProtKB">
        <authorList>
            <consortium name="Ensembl"/>
        </authorList>
    </citation>
    <scope>IDENTIFICATION</scope>
</reference>
<evidence type="ECO:0000313" key="12">
    <source>
        <dbReference type="Ensembl" id="ENSHHUP00000074182.1"/>
    </source>
</evidence>
<evidence type="ECO:0000259" key="11">
    <source>
        <dbReference type="PROSITE" id="PS50011"/>
    </source>
</evidence>
<evidence type="ECO:0000256" key="4">
    <source>
        <dbReference type="ARBA" id="ARBA00022679"/>
    </source>
</evidence>
<keyword evidence="5" id="KW-0547">Nucleotide-binding</keyword>
<dbReference type="GeneTree" id="ENSGT00940000163427"/>
<evidence type="ECO:0000256" key="7">
    <source>
        <dbReference type="ARBA" id="ARBA00022840"/>
    </source>
</evidence>
<dbReference type="SMART" id="SM00220">
    <property type="entry name" value="S_TKc"/>
    <property type="match status" value="1"/>
</dbReference>
<evidence type="ECO:0000256" key="3">
    <source>
        <dbReference type="ARBA" id="ARBA00022527"/>
    </source>
</evidence>
<dbReference type="EC" id="2.7.11.1" evidence="2"/>
<keyword evidence="7" id="KW-0067">ATP-binding</keyword>
<dbReference type="GO" id="GO:0007346">
    <property type="term" value="P:regulation of mitotic cell cycle"/>
    <property type="evidence" value="ECO:0007669"/>
    <property type="project" value="TreeGrafter"/>
</dbReference>
<dbReference type="InterPro" id="IPR000719">
    <property type="entry name" value="Prot_kinase_dom"/>
</dbReference>
<evidence type="ECO:0000256" key="5">
    <source>
        <dbReference type="ARBA" id="ARBA00022741"/>
    </source>
</evidence>
<dbReference type="STRING" id="62062.ENSHHUP00000074182"/>
<evidence type="ECO:0000256" key="1">
    <source>
        <dbReference type="ARBA" id="ARBA00005505"/>
    </source>
</evidence>
<evidence type="ECO:0000256" key="8">
    <source>
        <dbReference type="ARBA" id="ARBA00047899"/>
    </source>
</evidence>
<sequence>MTSPSPIMTSPFDQAYLCNWNILLGKGNCVSMYPGSRKSDNSPVVVKHVSKTNVFTWGRFRDDEMVPLEIAMLDRVRGKPDVSQMLDYYRLPEGDWLIVMERYKKCVDLYDFISARGSLDEDTARYLFVQLLNLLRSCTESGMTYKDKKDKNIIVNEGTRKIQLVDFGSSSLLKSKPCQDLHFHGTLVYGPPEIIRREPYQTMSLGILLFYMVLFDPLLILYVLGKRTKSSGDKILFSLTVCRGTLRFKTPVSLGKLRFSFNNMGGDYGARIGDTSAPTLTFPRKNLTSRSYLNCF</sequence>
<feature type="domain" description="Protein kinase" evidence="11">
    <location>
        <begin position="18"/>
        <end position="296"/>
    </location>
</feature>
<dbReference type="GO" id="GO:0005737">
    <property type="term" value="C:cytoplasm"/>
    <property type="evidence" value="ECO:0007669"/>
    <property type="project" value="TreeGrafter"/>
</dbReference>
<evidence type="ECO:0000256" key="10">
    <source>
        <dbReference type="SAM" id="Phobius"/>
    </source>
</evidence>
<evidence type="ECO:0000256" key="6">
    <source>
        <dbReference type="ARBA" id="ARBA00022777"/>
    </source>
</evidence>
<reference evidence="12" key="3">
    <citation type="submission" date="2025-09" db="UniProtKB">
        <authorList>
            <consortium name="Ensembl"/>
        </authorList>
    </citation>
    <scope>IDENTIFICATION</scope>
</reference>
<keyword evidence="4" id="KW-0808">Transferase</keyword>
<keyword evidence="10" id="KW-0812">Transmembrane</keyword>
<protein>
    <recommendedName>
        <fullName evidence="2">non-specific serine/threonine protein kinase</fullName>
        <ecNumber evidence="2">2.7.11.1</ecNumber>
    </recommendedName>
</protein>
<comment type="catalytic activity">
    <reaction evidence="9">
        <text>L-seryl-[protein] + ATP = O-phospho-L-seryl-[protein] + ADP + H(+)</text>
        <dbReference type="Rhea" id="RHEA:17989"/>
        <dbReference type="Rhea" id="RHEA-COMP:9863"/>
        <dbReference type="Rhea" id="RHEA-COMP:11604"/>
        <dbReference type="ChEBI" id="CHEBI:15378"/>
        <dbReference type="ChEBI" id="CHEBI:29999"/>
        <dbReference type="ChEBI" id="CHEBI:30616"/>
        <dbReference type="ChEBI" id="CHEBI:83421"/>
        <dbReference type="ChEBI" id="CHEBI:456216"/>
        <dbReference type="EC" id="2.7.11.1"/>
    </reaction>
</comment>
<dbReference type="PROSITE" id="PS50011">
    <property type="entry name" value="PROTEIN_KINASE_DOM"/>
    <property type="match status" value="1"/>
</dbReference>
<keyword evidence="3" id="KW-0723">Serine/threonine-protein kinase</keyword>
<organism evidence="12 13">
    <name type="scientific">Hucho hucho</name>
    <name type="common">huchen</name>
    <dbReference type="NCBI Taxonomy" id="62062"/>
    <lineage>
        <taxon>Eukaryota</taxon>
        <taxon>Metazoa</taxon>
        <taxon>Chordata</taxon>
        <taxon>Craniata</taxon>
        <taxon>Vertebrata</taxon>
        <taxon>Euteleostomi</taxon>
        <taxon>Actinopterygii</taxon>
        <taxon>Neopterygii</taxon>
        <taxon>Teleostei</taxon>
        <taxon>Protacanthopterygii</taxon>
        <taxon>Salmoniformes</taxon>
        <taxon>Salmonidae</taxon>
        <taxon>Salmoninae</taxon>
        <taxon>Hucho</taxon>
    </lineage>
</organism>
<dbReference type="InterPro" id="IPR011009">
    <property type="entry name" value="Kinase-like_dom_sf"/>
</dbReference>
<dbReference type="PANTHER" id="PTHR22984">
    <property type="entry name" value="SERINE/THREONINE-PROTEIN KINASE PIM"/>
    <property type="match status" value="1"/>
</dbReference>
<dbReference type="GO" id="GO:0043066">
    <property type="term" value="P:negative regulation of apoptotic process"/>
    <property type="evidence" value="ECO:0007669"/>
    <property type="project" value="TreeGrafter"/>
</dbReference>
<dbReference type="Gene3D" id="3.30.200.20">
    <property type="entry name" value="Phosphorylase Kinase, domain 1"/>
    <property type="match status" value="1"/>
</dbReference>
<dbReference type="GO" id="GO:0106310">
    <property type="term" value="F:protein serine kinase activity"/>
    <property type="evidence" value="ECO:0007669"/>
    <property type="project" value="RHEA"/>
</dbReference>
<evidence type="ECO:0000256" key="2">
    <source>
        <dbReference type="ARBA" id="ARBA00012513"/>
    </source>
</evidence>
<accession>A0A4W5QDN1</accession>
<dbReference type="PANTHER" id="PTHR22984:SF11">
    <property type="entry name" value="AURORA KINASE-RELATED"/>
    <property type="match status" value="1"/>
</dbReference>
<name>A0A4W5QDN1_9TELE</name>
<feature type="transmembrane region" description="Helical" evidence="10">
    <location>
        <begin position="203"/>
        <end position="224"/>
    </location>
</feature>
<dbReference type="Proteomes" id="UP000314982">
    <property type="component" value="Unassembled WGS sequence"/>
</dbReference>